<dbReference type="EMBL" id="GAKP01019474">
    <property type="protein sequence ID" value="JAC39478.1"/>
    <property type="molecule type" value="Transcribed_RNA"/>
</dbReference>
<feature type="compositionally biased region" description="Basic residues" evidence="8">
    <location>
        <begin position="236"/>
        <end position="245"/>
    </location>
</feature>
<name>A0A034VD38_BACDO</name>
<feature type="compositionally biased region" description="Polar residues" evidence="8">
    <location>
        <begin position="774"/>
        <end position="784"/>
    </location>
</feature>
<evidence type="ECO:0000256" key="8">
    <source>
        <dbReference type="SAM" id="MobiDB-lite"/>
    </source>
</evidence>
<feature type="compositionally biased region" description="Basic residues" evidence="8">
    <location>
        <begin position="812"/>
        <end position="822"/>
    </location>
</feature>
<dbReference type="OrthoDB" id="207084at2759"/>
<feature type="region of interest" description="Disordered" evidence="8">
    <location>
        <begin position="450"/>
        <end position="470"/>
    </location>
</feature>
<feature type="domain" description="NFACT protein C-terminal" evidence="10">
    <location>
        <begin position="936"/>
        <end position="1025"/>
    </location>
</feature>
<dbReference type="GO" id="GO:1990116">
    <property type="term" value="P:ribosome-associated ubiquitin-dependent protein catabolic process"/>
    <property type="evidence" value="ECO:0007669"/>
    <property type="project" value="TreeGrafter"/>
</dbReference>
<feature type="coiled-coil region" evidence="7">
    <location>
        <begin position="500"/>
        <end position="527"/>
    </location>
</feature>
<dbReference type="GO" id="GO:0000049">
    <property type="term" value="F:tRNA binding"/>
    <property type="evidence" value="ECO:0007669"/>
    <property type="project" value="TreeGrafter"/>
</dbReference>
<gene>
    <name evidence="11" type="primary">NEMF</name>
</gene>
<feature type="domain" description="NFACT RNA-binding" evidence="9">
    <location>
        <begin position="545"/>
        <end position="655"/>
    </location>
</feature>
<evidence type="ECO:0000313" key="11">
    <source>
        <dbReference type="EMBL" id="JAC39478.1"/>
    </source>
</evidence>
<dbReference type="PANTHER" id="PTHR15239">
    <property type="entry name" value="NUCLEAR EXPORT MEDIATOR FACTOR NEMF"/>
    <property type="match status" value="1"/>
</dbReference>
<comment type="subcellular location">
    <subcellularLocation>
        <location evidence="2">Cytoplasm</location>
    </subcellularLocation>
    <subcellularLocation>
        <location evidence="1">Nucleus</location>
    </subcellularLocation>
</comment>
<feature type="compositionally biased region" description="Acidic residues" evidence="8">
    <location>
        <begin position="457"/>
        <end position="469"/>
    </location>
</feature>
<evidence type="ECO:0000256" key="6">
    <source>
        <dbReference type="ARBA" id="ARBA00023242"/>
    </source>
</evidence>
<dbReference type="GO" id="GO:0043023">
    <property type="term" value="F:ribosomal large subunit binding"/>
    <property type="evidence" value="ECO:0007669"/>
    <property type="project" value="TreeGrafter"/>
</dbReference>
<accession>A0A034VD38</accession>
<dbReference type="FunFam" id="2.30.310.10:FF:000001">
    <property type="entry name" value="Nuclear export mediator factor Nemf"/>
    <property type="match status" value="1"/>
</dbReference>
<feature type="compositionally biased region" description="Basic and acidic residues" evidence="8">
    <location>
        <begin position="886"/>
        <end position="899"/>
    </location>
</feature>
<feature type="compositionally biased region" description="Acidic residues" evidence="8">
    <location>
        <begin position="740"/>
        <end position="752"/>
    </location>
</feature>
<dbReference type="Pfam" id="PF11923">
    <property type="entry name" value="NFACT-C"/>
    <property type="match status" value="1"/>
</dbReference>
<organism evidence="11">
    <name type="scientific">Bactrocera dorsalis</name>
    <name type="common">Oriental fruit fly</name>
    <name type="synonym">Dacus dorsalis</name>
    <dbReference type="NCBI Taxonomy" id="27457"/>
    <lineage>
        <taxon>Eukaryota</taxon>
        <taxon>Metazoa</taxon>
        <taxon>Ecdysozoa</taxon>
        <taxon>Arthropoda</taxon>
        <taxon>Hexapoda</taxon>
        <taxon>Insecta</taxon>
        <taxon>Pterygota</taxon>
        <taxon>Neoptera</taxon>
        <taxon>Endopterygota</taxon>
        <taxon>Diptera</taxon>
        <taxon>Brachycera</taxon>
        <taxon>Muscomorpha</taxon>
        <taxon>Tephritoidea</taxon>
        <taxon>Tephritidae</taxon>
        <taxon>Bactrocera</taxon>
        <taxon>Bactrocera</taxon>
    </lineage>
</organism>
<reference evidence="11" key="1">
    <citation type="journal article" date="2014" name="BMC Genomics">
        <title>Characterizing the developmental transcriptome of the oriental fruit fly, Bactrocera dorsalis (Diptera: Tephritidae) through comparative genomic analysis with Drosophila melanogaster utilizing modENCODE datasets.</title>
        <authorList>
            <person name="Geib S.M."/>
            <person name="Calla B."/>
            <person name="Hall B."/>
            <person name="Hou S."/>
            <person name="Manoukis N.C."/>
        </authorList>
    </citation>
    <scope>NUCLEOTIDE SEQUENCE</scope>
    <source>
        <strain evidence="11">Punador</strain>
    </source>
</reference>
<dbReference type="InterPro" id="IPR051608">
    <property type="entry name" value="RQC_Subunit_NEMF"/>
</dbReference>
<keyword evidence="4" id="KW-0963">Cytoplasm</keyword>
<dbReference type="Pfam" id="PF05833">
    <property type="entry name" value="NFACT_N"/>
    <property type="match status" value="1"/>
</dbReference>
<feature type="region of interest" description="Disordered" evidence="8">
    <location>
        <begin position="719"/>
        <end position="931"/>
    </location>
</feature>
<feature type="compositionally biased region" description="Basic and acidic residues" evidence="8">
    <location>
        <begin position="907"/>
        <end position="919"/>
    </location>
</feature>
<dbReference type="Gene3D" id="2.30.310.10">
    <property type="entry name" value="ibrinogen binding protein from staphylococcus aureus domain"/>
    <property type="match status" value="1"/>
</dbReference>
<dbReference type="GO" id="GO:0005737">
    <property type="term" value="C:cytoplasm"/>
    <property type="evidence" value="ECO:0007669"/>
    <property type="project" value="UniProtKB-SubCell"/>
</dbReference>
<evidence type="ECO:0000256" key="7">
    <source>
        <dbReference type="SAM" id="Coils"/>
    </source>
</evidence>
<feature type="coiled-coil region" evidence="7">
    <location>
        <begin position="682"/>
        <end position="712"/>
    </location>
</feature>
<feature type="coiled-coil region" evidence="7">
    <location>
        <begin position="341"/>
        <end position="378"/>
    </location>
</feature>
<dbReference type="Pfam" id="PF05670">
    <property type="entry name" value="NFACT-R_1"/>
    <property type="match status" value="1"/>
</dbReference>
<evidence type="ECO:0000256" key="1">
    <source>
        <dbReference type="ARBA" id="ARBA00004123"/>
    </source>
</evidence>
<feature type="compositionally biased region" description="Basic and acidic residues" evidence="8">
    <location>
        <begin position="823"/>
        <end position="833"/>
    </location>
</feature>
<dbReference type="PANTHER" id="PTHR15239:SF6">
    <property type="entry name" value="RIBOSOME QUALITY CONTROL COMPLEX SUBUNIT NEMF"/>
    <property type="match status" value="1"/>
</dbReference>
<keyword evidence="5 7" id="KW-0175">Coiled coil</keyword>
<keyword evidence="6" id="KW-0539">Nucleus</keyword>
<evidence type="ECO:0000256" key="3">
    <source>
        <dbReference type="ARBA" id="ARBA00008318"/>
    </source>
</evidence>
<evidence type="ECO:0000256" key="2">
    <source>
        <dbReference type="ARBA" id="ARBA00004496"/>
    </source>
</evidence>
<dbReference type="AlphaFoldDB" id="A0A034VD38"/>
<evidence type="ECO:0000256" key="5">
    <source>
        <dbReference type="ARBA" id="ARBA00023054"/>
    </source>
</evidence>
<evidence type="ECO:0000256" key="4">
    <source>
        <dbReference type="ARBA" id="ARBA00022490"/>
    </source>
</evidence>
<dbReference type="InterPro" id="IPR021846">
    <property type="entry name" value="NFACT-C"/>
</dbReference>
<feature type="compositionally biased region" description="Basic residues" evidence="8">
    <location>
        <begin position="854"/>
        <end position="865"/>
    </location>
</feature>
<sequence length="1035" mass="117928">MKTRFNTYDIVCGVTELQNLVGQRVNQIYDIDNKTYLIRFQGGESKTVLLIESGIRFHTTAFEWPKNVAPSGFSMKLRKHLKNKRLEKLEQLGMDRIIDLQFGTSEAAYHVIVELYDRGNIILTDHELTILYILRPHYEGEEVRFAVREKYPSNRAKEQAVDLTENDVRTLIETAKPGDNLRRLLMPKVDFGPAVIDHVLHKYKLDNCIIEKKEDPSPAAEEETTTQQAESGGGGKKWRKQKKREGKSMNMRNFDINTDLPTLVQSIQEATRIFAEGRSSVSKGFVIQKREEKPATTADAAKEDFYQNIEYHPYPFAQFEGQPRAEFATFMLAVDEFYSTQEAQKIDLKTLQQEREALKKLSNVKNDHAKRLDNLTKSQEVDKQKAELITCNQELVEHAIAAVQSLIASQMSWPDIEKVVKEAQADDDPIAGAITKLKLEINHISLRLSDPYKNEEGDSDDADNNEDSTDGLPTLVVDVDLALSAWANARKYYDLKRYAAKKEQKTIDASNKALKSAERKTQQTLKEVRIISTISKARKVYWFEKFYWFISSENYLVIGGRDAQQNELIVKRYMRPTDIYVHAEIQGASSVVIRNPTGAEIPPKTLLEAGTMAISYSVAWDAKVVTNAYWVRSDQVTKTAPSGEYLGTGSFMIRGKKNFLPSCHLIMGLSLLFKLEDSFVERHRGERKLRTFEEEQHELEEQEQRLKDLGLKDDVEINLDDEPEQSEKSQEDLKTKQLETVDENAEATDSSEDSTNFPDTQVKIEHDTGRITVRTDSVVESTTENAEHAKTTGKAVVKQEEEEATIIPAAAPRKKQQQNAKKRKEEKERKTQQELRQQLQNAEEKDSKNSNMKRGQRGKLKKMKAKYKDQDDEERELRMRLLNSAGKDKIDLAKKKAEEELNMQNTQKERRSFARKEEPSQGLAEVDDDDMPAGADVAMLDALTGQPLEGDELLFVIPVVAPYQALQNYKFRVKLTPGTGKRGRAAKTALTMFSKDKNCGTREKDLLKSIKEEALARNIPGKVKLSAPQLQKFKK</sequence>
<dbReference type="GO" id="GO:0072344">
    <property type="term" value="P:rescue of stalled ribosome"/>
    <property type="evidence" value="ECO:0007669"/>
    <property type="project" value="TreeGrafter"/>
</dbReference>
<evidence type="ECO:0000259" key="10">
    <source>
        <dbReference type="Pfam" id="PF11923"/>
    </source>
</evidence>
<dbReference type="GO" id="GO:0005634">
    <property type="term" value="C:nucleus"/>
    <property type="evidence" value="ECO:0007669"/>
    <property type="project" value="UniProtKB-SubCell"/>
</dbReference>
<protein>
    <submittedName>
        <fullName evidence="11">Nuclear export mediator factor NEMF-like protein</fullName>
    </submittedName>
</protein>
<feature type="region of interest" description="Disordered" evidence="8">
    <location>
        <begin position="214"/>
        <end position="250"/>
    </location>
</feature>
<feature type="compositionally biased region" description="Basic and acidic residues" evidence="8">
    <location>
        <begin position="725"/>
        <end position="739"/>
    </location>
</feature>
<dbReference type="InterPro" id="IPR008532">
    <property type="entry name" value="NFACT_RNA-bd"/>
</dbReference>
<dbReference type="GO" id="GO:1990112">
    <property type="term" value="C:RQC complex"/>
    <property type="evidence" value="ECO:0007669"/>
    <property type="project" value="TreeGrafter"/>
</dbReference>
<proteinExistence type="inferred from homology"/>
<comment type="similarity">
    <text evidence="3">Belongs to the NEMF family.</text>
</comment>
<evidence type="ECO:0000259" key="9">
    <source>
        <dbReference type="Pfam" id="PF05670"/>
    </source>
</evidence>